<dbReference type="GO" id="GO:0017000">
    <property type="term" value="P:antibiotic biosynthetic process"/>
    <property type="evidence" value="ECO:0007669"/>
    <property type="project" value="UniProtKB-KW"/>
</dbReference>
<evidence type="ECO:0000256" key="6">
    <source>
        <dbReference type="ARBA" id="ARBA00023194"/>
    </source>
</evidence>
<evidence type="ECO:0000256" key="8">
    <source>
        <dbReference type="PIRSR" id="PIRSR019543-2"/>
    </source>
</evidence>
<dbReference type="Pfam" id="PF02668">
    <property type="entry name" value="TauD"/>
    <property type="match status" value="1"/>
</dbReference>
<comment type="caution">
    <text evidence="10">The sequence shown here is derived from an EMBL/GenBank/DDBJ whole genome shotgun (WGS) entry which is preliminary data.</text>
</comment>
<feature type="binding site" evidence="8">
    <location>
        <position position="157"/>
    </location>
    <ligand>
        <name>Fe cation</name>
        <dbReference type="ChEBI" id="CHEBI:24875"/>
    </ligand>
</feature>
<dbReference type="EMBL" id="SOCP01000007">
    <property type="protein sequence ID" value="TDV49745.1"/>
    <property type="molecule type" value="Genomic_DNA"/>
</dbReference>
<feature type="binding site" evidence="7">
    <location>
        <position position="196"/>
    </location>
    <ligand>
        <name>2-oxoglutarate</name>
        <dbReference type="ChEBI" id="CHEBI:16810"/>
    </ligand>
</feature>
<reference evidence="10 11" key="1">
    <citation type="submission" date="2019-03" db="EMBL/GenBank/DDBJ databases">
        <title>Genomic Encyclopedia of Archaeal and Bacterial Type Strains, Phase II (KMG-II): from individual species to whole genera.</title>
        <authorList>
            <person name="Goeker M."/>
        </authorList>
    </citation>
    <scope>NUCLEOTIDE SEQUENCE [LARGE SCALE GENOMIC DNA]</scope>
    <source>
        <strain evidence="10 11">DSM 45499</strain>
    </source>
</reference>
<dbReference type="RefSeq" id="WP_133904448.1">
    <property type="nucleotide sequence ID" value="NZ_SOCP01000007.1"/>
</dbReference>
<dbReference type="Gene3D" id="3.60.130.10">
    <property type="entry name" value="Clavaminate synthase-like"/>
    <property type="match status" value="1"/>
</dbReference>
<feature type="domain" description="TauD/TfdA-like" evidence="9">
    <location>
        <begin position="251"/>
        <end position="307"/>
    </location>
</feature>
<comment type="cofactor">
    <cofactor evidence="1">
        <name>Fe(2+)</name>
        <dbReference type="ChEBI" id="CHEBI:29033"/>
    </cofactor>
</comment>
<feature type="binding site" evidence="8">
    <location>
        <position position="155"/>
    </location>
    <ligand>
        <name>Fe cation</name>
        <dbReference type="ChEBI" id="CHEBI:24875"/>
    </ligand>
</feature>
<keyword evidence="6" id="KW-0045">Antibiotic biosynthesis</keyword>
<keyword evidence="5 8" id="KW-0408">Iron</keyword>
<evidence type="ECO:0000313" key="10">
    <source>
        <dbReference type="EMBL" id="TDV49745.1"/>
    </source>
</evidence>
<evidence type="ECO:0000256" key="1">
    <source>
        <dbReference type="ARBA" id="ARBA00001954"/>
    </source>
</evidence>
<keyword evidence="3 8" id="KW-0479">Metal-binding</keyword>
<dbReference type="InterPro" id="IPR014503">
    <property type="entry name" value="Clavaminate_syn-like"/>
</dbReference>
<evidence type="ECO:0000256" key="2">
    <source>
        <dbReference type="ARBA" id="ARBA00008425"/>
    </source>
</evidence>
<evidence type="ECO:0000313" key="11">
    <source>
        <dbReference type="Proteomes" id="UP000294927"/>
    </source>
</evidence>
<dbReference type="InterPro" id="IPR003819">
    <property type="entry name" value="TauD/TfdA-like"/>
</dbReference>
<sequence length="328" mass="35410">MSTAIDVDAAAGVVTLSRADAPAAEQVAATLLAVAGELIDDPSWIAEAALRWHDLPESLRRPLLAYRRNSGRTGALLVRGLSVDESSLPETPMVSGSAQREATLPAALLMLVAAAFGDPIAFREEKSGAMVQNVVPVPGREDVQGNEGSVLLTFHNENAFHEHRPDYVLLCCLRADHDRIAGLRTASIRQVHGMLTEWHREALFRKDFVTAPPPSFGAALGESEPHAVLSGALEDPDVMVDFAATKPLTEQAGDALVELQSLFAANALTHYLTPGDLAIVDNRVTVHGRTGFAPRYDGRDRWLQRTTVTQNLRRSRLLRADDGHVLGG</sequence>
<organism evidence="10 11">
    <name type="scientific">Actinophytocola oryzae</name>
    <dbReference type="NCBI Taxonomy" id="502181"/>
    <lineage>
        <taxon>Bacteria</taxon>
        <taxon>Bacillati</taxon>
        <taxon>Actinomycetota</taxon>
        <taxon>Actinomycetes</taxon>
        <taxon>Pseudonocardiales</taxon>
        <taxon>Pseudonocardiaceae</taxon>
    </lineage>
</organism>
<evidence type="ECO:0000256" key="4">
    <source>
        <dbReference type="ARBA" id="ARBA00023002"/>
    </source>
</evidence>
<accession>A0A4R7VKH1</accession>
<dbReference type="OrthoDB" id="3872700at2"/>
<keyword evidence="11" id="KW-1185">Reference proteome</keyword>
<protein>
    <submittedName>
        <fullName evidence="10">L-asparagine oxygenase</fullName>
    </submittedName>
</protein>
<dbReference type="SUPFAM" id="SSF51197">
    <property type="entry name" value="Clavaminate synthase-like"/>
    <property type="match status" value="1"/>
</dbReference>
<evidence type="ECO:0000256" key="3">
    <source>
        <dbReference type="ARBA" id="ARBA00022723"/>
    </source>
</evidence>
<name>A0A4R7VKH1_9PSEU</name>
<feature type="binding site" evidence="7">
    <location>
        <position position="305"/>
    </location>
    <ligand>
        <name>2-oxoglutarate</name>
        <dbReference type="ChEBI" id="CHEBI:16810"/>
    </ligand>
</feature>
<evidence type="ECO:0000256" key="5">
    <source>
        <dbReference type="ARBA" id="ARBA00023004"/>
    </source>
</evidence>
<evidence type="ECO:0000259" key="9">
    <source>
        <dbReference type="Pfam" id="PF02668"/>
    </source>
</evidence>
<comment type="similarity">
    <text evidence="2">Belongs to the clavaminate synthase family.</text>
</comment>
<dbReference type="Proteomes" id="UP000294927">
    <property type="component" value="Unassembled WGS sequence"/>
</dbReference>
<gene>
    <name evidence="10" type="ORF">CLV71_10784</name>
</gene>
<dbReference type="GO" id="GO:0005506">
    <property type="term" value="F:iron ion binding"/>
    <property type="evidence" value="ECO:0007669"/>
    <property type="project" value="InterPro"/>
</dbReference>
<dbReference type="PANTHER" id="PTHR10696">
    <property type="entry name" value="GAMMA-BUTYROBETAINE HYDROXYLASE-RELATED"/>
    <property type="match status" value="1"/>
</dbReference>
<dbReference type="PANTHER" id="PTHR10696:SF56">
    <property type="entry name" value="TAUD_TFDA-LIKE DOMAIN-CONTAINING PROTEIN"/>
    <property type="match status" value="1"/>
</dbReference>
<dbReference type="PIRSF" id="PIRSF019543">
    <property type="entry name" value="Clavaminate_syn"/>
    <property type="match status" value="1"/>
</dbReference>
<dbReference type="GO" id="GO:0016491">
    <property type="term" value="F:oxidoreductase activity"/>
    <property type="evidence" value="ECO:0007669"/>
    <property type="project" value="UniProtKB-KW"/>
</dbReference>
<dbReference type="InterPro" id="IPR042098">
    <property type="entry name" value="TauD-like_sf"/>
</dbReference>
<feature type="binding site" evidence="7">
    <location>
        <position position="301"/>
    </location>
    <ligand>
        <name>2-oxoglutarate</name>
        <dbReference type="ChEBI" id="CHEBI:16810"/>
    </ligand>
</feature>
<evidence type="ECO:0000256" key="7">
    <source>
        <dbReference type="PIRSR" id="PIRSR019543-1"/>
    </source>
</evidence>
<proteinExistence type="inferred from homology"/>
<dbReference type="InterPro" id="IPR050411">
    <property type="entry name" value="AlphaKG_dependent_hydroxylases"/>
</dbReference>
<dbReference type="AlphaFoldDB" id="A0A4R7VKH1"/>
<feature type="binding site" evidence="8">
    <location>
        <position position="287"/>
    </location>
    <ligand>
        <name>Fe cation</name>
        <dbReference type="ChEBI" id="CHEBI:24875"/>
    </ligand>
</feature>
<keyword evidence="4" id="KW-0560">Oxidoreductase</keyword>